<feature type="transmembrane region" description="Helical" evidence="7">
    <location>
        <begin position="81"/>
        <end position="100"/>
    </location>
</feature>
<keyword evidence="10" id="KW-1185">Reference proteome</keyword>
<keyword evidence="5 7" id="KW-1133">Transmembrane helix</keyword>
<evidence type="ECO:0000256" key="3">
    <source>
        <dbReference type="ARBA" id="ARBA00022475"/>
    </source>
</evidence>
<dbReference type="PANTHER" id="PTHR43227:SF11">
    <property type="entry name" value="BLL4140 PROTEIN"/>
    <property type="match status" value="1"/>
</dbReference>
<evidence type="ECO:0000256" key="1">
    <source>
        <dbReference type="ARBA" id="ARBA00004651"/>
    </source>
</evidence>
<organism evidence="9 10">
    <name type="scientific">Dictyoglomus turgidum (strain DSM 6724 / Z-1310)</name>
    <dbReference type="NCBI Taxonomy" id="515635"/>
    <lineage>
        <taxon>Bacteria</taxon>
        <taxon>Pseudomonadati</taxon>
        <taxon>Dictyoglomota</taxon>
        <taxon>Dictyoglomia</taxon>
        <taxon>Dictyoglomales</taxon>
        <taxon>Dictyoglomaceae</taxon>
        <taxon>Dictyoglomus</taxon>
    </lineage>
</organism>
<proteinExistence type="inferred from homology"/>
<feature type="transmembrane region" description="Helical" evidence="7">
    <location>
        <begin position="206"/>
        <end position="226"/>
    </location>
</feature>
<keyword evidence="6 7" id="KW-0472">Membrane</keyword>
<dbReference type="GO" id="GO:0005886">
    <property type="term" value="C:plasma membrane"/>
    <property type="evidence" value="ECO:0007669"/>
    <property type="project" value="UniProtKB-SubCell"/>
</dbReference>
<dbReference type="Proteomes" id="UP000007719">
    <property type="component" value="Chromosome"/>
</dbReference>
<dbReference type="CDD" id="cd06261">
    <property type="entry name" value="TM_PBP2"/>
    <property type="match status" value="1"/>
</dbReference>
<dbReference type="InterPro" id="IPR000515">
    <property type="entry name" value="MetI-like"/>
</dbReference>
<dbReference type="AlphaFoldDB" id="B8DZA6"/>
<dbReference type="FunCoup" id="B8DZA6">
    <property type="interactions" value="57"/>
</dbReference>
<dbReference type="PATRIC" id="fig|515635.4.peg.585"/>
<reference evidence="10" key="1">
    <citation type="journal article" date="2016" name="Front. Microbiol.">
        <title>The complete genome sequence of hyperthermophile Dictyoglomus turgidum DSM 6724 reveals a specialized carbohydrate fermentor.</title>
        <authorList>
            <person name="Brumm P.J."/>
            <person name="Gowda K."/>
            <person name="Robb F.T."/>
            <person name="Mead D.A."/>
        </authorList>
    </citation>
    <scope>NUCLEOTIDE SEQUENCE [LARGE SCALE GENOMIC DNA]</scope>
    <source>
        <strain evidence="10">DSM 6724 / Z-1310</strain>
    </source>
</reference>
<evidence type="ECO:0000256" key="4">
    <source>
        <dbReference type="ARBA" id="ARBA00022692"/>
    </source>
</evidence>
<evidence type="ECO:0000313" key="10">
    <source>
        <dbReference type="Proteomes" id="UP000007719"/>
    </source>
</evidence>
<protein>
    <submittedName>
        <fullName evidence="9">Binding-protein-dependent transport systems inner membrane component</fullName>
    </submittedName>
</protein>
<accession>B8DZA6</accession>
<dbReference type="InterPro" id="IPR050809">
    <property type="entry name" value="UgpAE/MalFG_permease"/>
</dbReference>
<dbReference type="KEGG" id="dtu:Dtur_0549"/>
<dbReference type="InParanoid" id="B8DZA6"/>
<evidence type="ECO:0000256" key="5">
    <source>
        <dbReference type="ARBA" id="ARBA00022989"/>
    </source>
</evidence>
<dbReference type="SUPFAM" id="SSF161098">
    <property type="entry name" value="MetI-like"/>
    <property type="match status" value="1"/>
</dbReference>
<evidence type="ECO:0000259" key="8">
    <source>
        <dbReference type="PROSITE" id="PS50928"/>
    </source>
</evidence>
<evidence type="ECO:0000256" key="6">
    <source>
        <dbReference type="ARBA" id="ARBA00023136"/>
    </source>
</evidence>
<keyword evidence="4 7" id="KW-0812">Transmembrane</keyword>
<feature type="transmembrane region" description="Helical" evidence="7">
    <location>
        <begin position="270"/>
        <end position="289"/>
    </location>
</feature>
<dbReference type="PANTHER" id="PTHR43227">
    <property type="entry name" value="BLL4140 PROTEIN"/>
    <property type="match status" value="1"/>
</dbReference>
<feature type="transmembrane region" description="Helical" evidence="7">
    <location>
        <begin position="160"/>
        <end position="185"/>
    </location>
</feature>
<feature type="transmembrane region" description="Helical" evidence="7">
    <location>
        <begin position="12"/>
        <end position="34"/>
    </location>
</feature>
<dbReference type="eggNOG" id="COG1175">
    <property type="taxonomic scope" value="Bacteria"/>
</dbReference>
<dbReference type="EMBL" id="CP001251">
    <property type="protein sequence ID" value="ACK41839.1"/>
    <property type="molecule type" value="Genomic_DNA"/>
</dbReference>
<dbReference type="EnsemblBacteria" id="ACK41839">
    <property type="protein sequence ID" value="ACK41839"/>
    <property type="gene ID" value="Dtur_0549"/>
</dbReference>
<feature type="transmembrane region" description="Helical" evidence="7">
    <location>
        <begin position="112"/>
        <end position="140"/>
    </location>
</feature>
<dbReference type="STRING" id="515635.Dtur_0549"/>
<dbReference type="OrthoDB" id="9786413at2"/>
<dbReference type="HOGENOM" id="CLU_016047_0_0_0"/>
<dbReference type="RefSeq" id="WP_012582924.1">
    <property type="nucleotide sequence ID" value="NC_011661.1"/>
</dbReference>
<gene>
    <name evidence="9" type="ordered locus">Dtur_0549</name>
</gene>
<name>B8DZA6_DICTD</name>
<keyword evidence="2 7" id="KW-0813">Transport</keyword>
<dbReference type="Gene3D" id="1.10.3720.10">
    <property type="entry name" value="MetI-like"/>
    <property type="match status" value="1"/>
</dbReference>
<feature type="domain" description="ABC transmembrane type-1" evidence="8">
    <location>
        <begin position="75"/>
        <end position="286"/>
    </location>
</feature>
<comment type="similarity">
    <text evidence="7">Belongs to the binding-protein-dependent transport system permease family.</text>
</comment>
<dbReference type="GO" id="GO:0016020">
    <property type="term" value="C:membrane"/>
    <property type="evidence" value="ECO:0000318"/>
    <property type="project" value="GO_Central"/>
</dbReference>
<evidence type="ECO:0000313" key="9">
    <source>
        <dbReference type="EMBL" id="ACK41839.1"/>
    </source>
</evidence>
<dbReference type="PROSITE" id="PS50928">
    <property type="entry name" value="ABC_TM1"/>
    <property type="match status" value="1"/>
</dbReference>
<evidence type="ECO:0000256" key="7">
    <source>
        <dbReference type="RuleBase" id="RU363032"/>
    </source>
</evidence>
<evidence type="ECO:0000256" key="2">
    <source>
        <dbReference type="ARBA" id="ARBA00022448"/>
    </source>
</evidence>
<dbReference type="GO" id="GO:0022857">
    <property type="term" value="F:transmembrane transporter activity"/>
    <property type="evidence" value="ECO:0000318"/>
    <property type="project" value="GO_Central"/>
</dbReference>
<dbReference type="Pfam" id="PF00528">
    <property type="entry name" value="BPD_transp_1"/>
    <property type="match status" value="1"/>
</dbReference>
<dbReference type="InterPro" id="IPR035906">
    <property type="entry name" value="MetI-like_sf"/>
</dbReference>
<sequence length="297" mass="34035">MIKPKNIRNLRTYIIFAGIPTLAFLTVVILPFIYGVYLTFTDFNAVETVNQFLSKFVGLSNYVKAISDSAFRESFLKTFKYVFYTMVFTNLIAFFLAYILTSGIKGQNFFRVAFFTPNLIGGIILGFIWQFIFNSAFPYIGYKLNIPLFYDSWLATPQKAFWALVTVTVWQYVGYMMMIYIAGFVSIPQDLLEAATIDGAGKWHKLVRIILPLMVPSFTVTIFLTLQRSFMVYDLNLALTRGGPFKSTELVSMHVYNEAFLYQRYAIGQAKALILFITVALITMIQVYFSKKAEVEI</sequence>
<comment type="subcellular location">
    <subcellularLocation>
        <location evidence="1 7">Cell membrane</location>
        <topology evidence="1 7">Multi-pass membrane protein</topology>
    </subcellularLocation>
</comment>
<keyword evidence="3" id="KW-1003">Cell membrane</keyword>